<evidence type="ECO:0000313" key="2">
    <source>
        <dbReference type="Proteomes" id="UP000593568"/>
    </source>
</evidence>
<evidence type="ECO:0000313" key="1">
    <source>
        <dbReference type="EMBL" id="MBA0778527.1"/>
    </source>
</evidence>
<dbReference type="EMBL" id="JABEZW010000010">
    <property type="protein sequence ID" value="MBA0778527.1"/>
    <property type="molecule type" value="Genomic_DNA"/>
</dbReference>
<dbReference type="AlphaFoldDB" id="A0A7J9EZQ3"/>
<keyword evidence="2" id="KW-1185">Reference proteome</keyword>
<accession>A0A7J9EZQ3</accession>
<protein>
    <submittedName>
        <fullName evidence="1">Uncharacterized protein</fullName>
    </submittedName>
</protein>
<feature type="non-terminal residue" evidence="1">
    <location>
        <position position="1"/>
    </location>
</feature>
<comment type="caution">
    <text evidence="1">The sequence shown here is derived from an EMBL/GenBank/DDBJ whole genome shotgun (WGS) entry which is preliminary data.</text>
</comment>
<name>A0A7J9EZQ3_9ROSI</name>
<sequence>QPTLGLYIDDEKLEGSYKTISIVGFSTVIEVEGGESSSRKKWERPPVVAETTQQQQAKEGYRISPGVIVKYFDNIDAPYDWLFSGWIVEEHFVSSDYKGCNMIYKDEGNNGGLIYLIDPFATLIIGRNKALFENPTREQPDIGSISVVKVLDGYT</sequence>
<proteinExistence type="predicted"/>
<gene>
    <name evidence="1" type="ORF">Gotri_006381</name>
</gene>
<organism evidence="1 2">
    <name type="scientific">Gossypium trilobum</name>
    <dbReference type="NCBI Taxonomy" id="34281"/>
    <lineage>
        <taxon>Eukaryota</taxon>
        <taxon>Viridiplantae</taxon>
        <taxon>Streptophyta</taxon>
        <taxon>Embryophyta</taxon>
        <taxon>Tracheophyta</taxon>
        <taxon>Spermatophyta</taxon>
        <taxon>Magnoliopsida</taxon>
        <taxon>eudicotyledons</taxon>
        <taxon>Gunneridae</taxon>
        <taxon>Pentapetalae</taxon>
        <taxon>rosids</taxon>
        <taxon>malvids</taxon>
        <taxon>Malvales</taxon>
        <taxon>Malvaceae</taxon>
        <taxon>Malvoideae</taxon>
        <taxon>Gossypium</taxon>
    </lineage>
</organism>
<reference evidence="1 2" key="1">
    <citation type="journal article" date="2019" name="Genome Biol. Evol.">
        <title>Insights into the evolution of the New World diploid cottons (Gossypium, subgenus Houzingenia) based on genome sequencing.</title>
        <authorList>
            <person name="Grover C.E."/>
            <person name="Arick M.A. 2nd"/>
            <person name="Thrash A."/>
            <person name="Conover J.L."/>
            <person name="Sanders W.S."/>
            <person name="Peterson D.G."/>
            <person name="Frelichowski J.E."/>
            <person name="Scheffler J.A."/>
            <person name="Scheffler B.E."/>
            <person name="Wendel J.F."/>
        </authorList>
    </citation>
    <scope>NUCLEOTIDE SEQUENCE [LARGE SCALE GENOMIC DNA]</scope>
    <source>
        <strain evidence="1">8</strain>
        <tissue evidence="1">Leaf</tissue>
    </source>
</reference>
<dbReference type="Proteomes" id="UP000593568">
    <property type="component" value="Unassembled WGS sequence"/>
</dbReference>
<feature type="non-terminal residue" evidence="1">
    <location>
        <position position="155"/>
    </location>
</feature>